<evidence type="ECO:0000256" key="8">
    <source>
        <dbReference type="SAM" id="MobiDB-lite"/>
    </source>
</evidence>
<dbReference type="RefSeq" id="XP_030846583.1">
    <property type="nucleotide sequence ID" value="XM_030990723.1"/>
</dbReference>
<dbReference type="InParanoid" id="A0A7M7P616"/>
<dbReference type="PROSITE" id="PS50294">
    <property type="entry name" value="WD_REPEATS_REGION"/>
    <property type="match status" value="3"/>
</dbReference>
<dbReference type="PROSITE" id="PS00678">
    <property type="entry name" value="WD_REPEATS_1"/>
    <property type="match status" value="2"/>
</dbReference>
<dbReference type="Pfam" id="PF08154">
    <property type="entry name" value="NLE"/>
    <property type="match status" value="1"/>
</dbReference>
<dbReference type="HAMAP" id="MF_03029">
    <property type="entry name" value="WDR12"/>
    <property type="match status" value="1"/>
</dbReference>
<dbReference type="GO" id="GO:0005654">
    <property type="term" value="C:nucleoplasm"/>
    <property type="evidence" value="ECO:0007669"/>
    <property type="project" value="UniProtKB-SubCell"/>
</dbReference>
<feature type="repeat" description="WD" evidence="7">
    <location>
        <begin position="328"/>
        <end position="351"/>
    </location>
</feature>
<evidence type="ECO:0000313" key="11">
    <source>
        <dbReference type="Proteomes" id="UP000007110"/>
    </source>
</evidence>
<evidence type="ECO:0000256" key="3">
    <source>
        <dbReference type="ARBA" id="ARBA00022574"/>
    </source>
</evidence>
<dbReference type="InterPro" id="IPR028599">
    <property type="entry name" value="WDR12/Ytm1"/>
</dbReference>
<evidence type="ECO:0000313" key="10">
    <source>
        <dbReference type="EnsemblMetazoa" id="XP_030846583"/>
    </source>
</evidence>
<dbReference type="SUPFAM" id="SSF50978">
    <property type="entry name" value="WD40 repeat-like"/>
    <property type="match status" value="1"/>
</dbReference>
<name>A0A7M7P616_STRPU</name>
<dbReference type="OrthoDB" id="10251381at2759"/>
<evidence type="ECO:0000256" key="4">
    <source>
        <dbReference type="ARBA" id="ARBA00022737"/>
    </source>
</evidence>
<dbReference type="FunCoup" id="A0A7M7P616">
    <property type="interactions" value="1336"/>
</dbReference>
<dbReference type="InterPro" id="IPR020472">
    <property type="entry name" value="WD40_PAC1"/>
</dbReference>
<keyword evidence="5 6" id="KW-0539">Nucleus</keyword>
<dbReference type="PRINTS" id="PR00320">
    <property type="entry name" value="GPROTEINBRPT"/>
</dbReference>
<dbReference type="PANTHER" id="PTHR19855">
    <property type="entry name" value="WD40 REPEAT PROTEIN 12, 37"/>
    <property type="match status" value="1"/>
</dbReference>
<feature type="region of interest" description="Disordered" evidence="8">
    <location>
        <begin position="244"/>
        <end position="275"/>
    </location>
</feature>
<accession>A0A7M7P616</accession>
<dbReference type="OMA" id="DHKYVEF"/>
<keyword evidence="3 7" id="KW-0853">WD repeat</keyword>
<dbReference type="GO" id="GO:0000463">
    <property type="term" value="P:maturation of LSU-rRNA from tricistronic rRNA transcript (SSU-rRNA, 5.8S rRNA, LSU-rRNA)"/>
    <property type="evidence" value="ECO:0000318"/>
    <property type="project" value="GO_Central"/>
</dbReference>
<feature type="repeat" description="WD" evidence="7">
    <location>
        <begin position="364"/>
        <end position="400"/>
    </location>
</feature>
<feature type="repeat" description="WD" evidence="7">
    <location>
        <begin position="210"/>
        <end position="242"/>
    </location>
</feature>
<dbReference type="EnsemblMetazoa" id="XM_030990723">
    <property type="protein sequence ID" value="XP_030846583"/>
    <property type="gene ID" value="LOC591474"/>
</dbReference>
<organism evidence="10 11">
    <name type="scientific">Strongylocentrotus purpuratus</name>
    <name type="common">Purple sea urchin</name>
    <dbReference type="NCBI Taxonomy" id="7668"/>
    <lineage>
        <taxon>Eukaryota</taxon>
        <taxon>Metazoa</taxon>
        <taxon>Echinodermata</taxon>
        <taxon>Eleutherozoa</taxon>
        <taxon>Echinozoa</taxon>
        <taxon>Echinoidea</taxon>
        <taxon>Euechinoidea</taxon>
        <taxon>Echinacea</taxon>
        <taxon>Camarodonta</taxon>
        <taxon>Echinidea</taxon>
        <taxon>Strongylocentrotidae</taxon>
        <taxon>Strongylocentrotus</taxon>
    </lineage>
</organism>
<comment type="similarity">
    <text evidence="6">Belongs to the WD repeat WDR12/YTM1 family.</text>
</comment>
<evidence type="ECO:0000256" key="5">
    <source>
        <dbReference type="ARBA" id="ARBA00023242"/>
    </source>
</evidence>
<keyword evidence="11" id="KW-1185">Reference proteome</keyword>
<keyword evidence="2 6" id="KW-0698">rRNA processing</keyword>
<feature type="domain" description="NLE" evidence="9">
    <location>
        <begin position="27"/>
        <end position="94"/>
    </location>
</feature>
<dbReference type="Proteomes" id="UP000007110">
    <property type="component" value="Unassembled WGS sequence"/>
</dbReference>
<comment type="subcellular location">
    <subcellularLocation>
        <location evidence="6">Nucleus</location>
        <location evidence="6">Nucleolus</location>
    </subcellularLocation>
    <subcellularLocation>
        <location evidence="6">Nucleus</location>
        <location evidence="6">Nucleoplasm</location>
    </subcellularLocation>
</comment>
<dbReference type="AlphaFoldDB" id="A0A7M7P616"/>
<dbReference type="KEGG" id="spu:591474"/>
<evidence type="ECO:0000256" key="1">
    <source>
        <dbReference type="ARBA" id="ARBA00022517"/>
    </source>
</evidence>
<evidence type="ECO:0000259" key="9">
    <source>
        <dbReference type="Pfam" id="PF08154"/>
    </source>
</evidence>
<dbReference type="PROSITE" id="PS50082">
    <property type="entry name" value="WD_REPEATS_2"/>
    <property type="match status" value="5"/>
</dbReference>
<dbReference type="InterPro" id="IPR012972">
    <property type="entry name" value="NLE"/>
</dbReference>
<reference evidence="11" key="1">
    <citation type="submission" date="2015-02" db="EMBL/GenBank/DDBJ databases">
        <title>Genome sequencing for Strongylocentrotus purpuratus.</title>
        <authorList>
            <person name="Murali S."/>
            <person name="Liu Y."/>
            <person name="Vee V."/>
            <person name="English A."/>
            <person name="Wang M."/>
            <person name="Skinner E."/>
            <person name="Han Y."/>
            <person name="Muzny D.M."/>
            <person name="Worley K.C."/>
            <person name="Gibbs R.A."/>
        </authorList>
    </citation>
    <scope>NUCLEOTIDE SEQUENCE</scope>
</reference>
<dbReference type="Pfam" id="PF00400">
    <property type="entry name" value="WD40"/>
    <property type="match status" value="6"/>
</dbReference>
<keyword evidence="1 6" id="KW-0690">Ribosome biogenesis</keyword>
<dbReference type="PANTHER" id="PTHR19855:SF11">
    <property type="entry name" value="RIBOSOME BIOGENESIS PROTEIN WDR12"/>
    <property type="match status" value="1"/>
</dbReference>
<evidence type="ECO:0000256" key="7">
    <source>
        <dbReference type="PROSITE-ProRule" id="PRU00221"/>
    </source>
</evidence>
<dbReference type="Gene3D" id="2.130.10.10">
    <property type="entry name" value="YVTN repeat-like/Quinoprotein amine dehydrogenase"/>
    <property type="match status" value="1"/>
</dbReference>
<dbReference type="GO" id="GO:0000466">
    <property type="term" value="P:maturation of 5.8S rRNA from tricistronic rRNA transcript (SSU-rRNA, 5.8S rRNA, LSU-rRNA)"/>
    <property type="evidence" value="ECO:0000318"/>
    <property type="project" value="GO_Central"/>
</dbReference>
<evidence type="ECO:0000256" key="2">
    <source>
        <dbReference type="ARBA" id="ARBA00022552"/>
    </source>
</evidence>
<feature type="compositionally biased region" description="Basic and acidic residues" evidence="8">
    <location>
        <begin position="257"/>
        <end position="268"/>
    </location>
</feature>
<dbReference type="CTD" id="55759"/>
<dbReference type="InterPro" id="IPR036322">
    <property type="entry name" value="WD40_repeat_dom_sf"/>
</dbReference>
<protein>
    <recommendedName>
        <fullName evidence="6">Ribosome biogenesis protein WDR12 homolog</fullName>
    </recommendedName>
</protein>
<dbReference type="SMART" id="SM00320">
    <property type="entry name" value="WD40"/>
    <property type="match status" value="7"/>
</dbReference>
<dbReference type="GO" id="GO:0043021">
    <property type="term" value="F:ribonucleoprotein complex binding"/>
    <property type="evidence" value="ECO:0007669"/>
    <property type="project" value="UniProtKB-UniRule"/>
</dbReference>
<dbReference type="InterPro" id="IPR001680">
    <property type="entry name" value="WD40_rpt"/>
</dbReference>
<dbReference type="GO" id="GO:0030687">
    <property type="term" value="C:preribosome, large subunit precursor"/>
    <property type="evidence" value="ECO:0000318"/>
    <property type="project" value="GO_Central"/>
</dbReference>
<dbReference type="CDD" id="cd00200">
    <property type="entry name" value="WD40"/>
    <property type="match status" value="1"/>
</dbReference>
<dbReference type="InterPro" id="IPR019775">
    <property type="entry name" value="WD40_repeat_CS"/>
</dbReference>
<feature type="repeat" description="WD" evidence="7">
    <location>
        <begin position="279"/>
        <end position="319"/>
    </location>
</feature>
<comment type="function">
    <text evidence="6">Required for maturation of ribosomal RNAs and formation of the large ribosomal subunit.</text>
</comment>
<dbReference type="GeneID" id="591474"/>
<evidence type="ECO:0000256" key="6">
    <source>
        <dbReference type="HAMAP-Rule" id="MF_03029"/>
    </source>
</evidence>
<proteinExistence type="inferred from homology"/>
<feature type="repeat" description="WD" evidence="7">
    <location>
        <begin position="161"/>
        <end position="205"/>
    </location>
</feature>
<dbReference type="GO" id="GO:0070545">
    <property type="term" value="C:PeBoW complex"/>
    <property type="evidence" value="ECO:0000318"/>
    <property type="project" value="GO_Central"/>
</dbReference>
<reference evidence="10" key="2">
    <citation type="submission" date="2021-01" db="UniProtKB">
        <authorList>
            <consortium name="EnsemblMetazoa"/>
        </authorList>
    </citation>
    <scope>IDENTIFICATION</scope>
</reference>
<keyword evidence="4" id="KW-0677">Repeat</keyword>
<dbReference type="InterPro" id="IPR015943">
    <property type="entry name" value="WD40/YVTN_repeat-like_dom_sf"/>
</dbReference>
<sequence length="457" mass="50513">MRIWIFARVLKICKMAASTSSSVGSHLQARFFTKQKRFVVGNTPFSVPANVGVTELSSLINKLLNEDKAEEDIENVEFDFLIEGEFLRVPLASHFEVTQTSTEAVVDIEYVVKQTAPEPVGSILHDDWVSCIHNDGDRILTGCYDNGVRLWGRNGDNIATLQYHTDPVKCVCWIKSGDPVSLLVSGSHDQTLIIWEWNEREKKSQPLHVCKGHAMSVDAVAVDQSQTRICSGSFDKMLKVWSAVPSSGEEEPPEIQEQQKKRVRRDDSTPIIRTPISTLDGHKEAVSSVIWTGKDEVCSASWDHTIQMWDVAQGSNKSNLTGTKAFLSLSHSPLNGLLASGSVDRHVRLWDPRIKDGAVVKSSLTHHNGWVSSVAWSPSNKDQLLSGSYDKALKLWDIRSPKAPLFNMTGLDDKILTVDWSIPDLLLCGGADNCLHMFSTAEALSTTESSTDGNIAD</sequence>